<dbReference type="RefSeq" id="WP_002684839.1">
    <property type="nucleotide sequence ID" value="NZ_CM001795.1"/>
</dbReference>
<feature type="transmembrane region" description="Helical" evidence="9">
    <location>
        <begin position="250"/>
        <end position="273"/>
    </location>
</feature>
<keyword evidence="8 9" id="KW-0472">Membrane</keyword>
<protein>
    <recommendedName>
        <fullName evidence="13">ABC transporter domain-containing protein</fullName>
    </recommendedName>
</protein>
<keyword evidence="4 9" id="KW-0812">Transmembrane</keyword>
<evidence type="ECO:0000259" key="11">
    <source>
        <dbReference type="PROSITE" id="PS50929"/>
    </source>
</evidence>
<dbReference type="GO" id="GO:0005886">
    <property type="term" value="C:plasma membrane"/>
    <property type="evidence" value="ECO:0007669"/>
    <property type="project" value="UniProtKB-SubCell"/>
</dbReference>
<dbReference type="Pfam" id="PF00664">
    <property type="entry name" value="ABC_membrane"/>
    <property type="match status" value="1"/>
</dbReference>
<evidence type="ECO:0000256" key="5">
    <source>
        <dbReference type="ARBA" id="ARBA00022741"/>
    </source>
</evidence>
<feature type="domain" description="ABC transporter" evidence="10">
    <location>
        <begin position="340"/>
        <end position="574"/>
    </location>
</feature>
<gene>
    <name evidence="12" type="ORF">HMPREF9726_01674</name>
</gene>
<dbReference type="SMART" id="SM00382">
    <property type="entry name" value="AAA"/>
    <property type="match status" value="1"/>
</dbReference>
<dbReference type="PANTHER" id="PTHR43394:SF1">
    <property type="entry name" value="ATP-BINDING CASSETTE SUB-FAMILY B MEMBER 10, MITOCHONDRIAL"/>
    <property type="match status" value="1"/>
</dbReference>
<dbReference type="PROSITE" id="PS00211">
    <property type="entry name" value="ABC_TRANSPORTER_1"/>
    <property type="match status" value="1"/>
</dbReference>
<dbReference type="PATRIC" id="fig|999432.5.peg.1736"/>
<dbReference type="PROSITE" id="PS50893">
    <property type="entry name" value="ABC_TRANSPORTER_2"/>
    <property type="match status" value="1"/>
</dbReference>
<evidence type="ECO:0000256" key="8">
    <source>
        <dbReference type="ARBA" id="ARBA00023136"/>
    </source>
</evidence>
<dbReference type="Proteomes" id="UP000011705">
    <property type="component" value="Chromosome"/>
</dbReference>
<feature type="domain" description="ABC transmembrane type-1" evidence="11">
    <location>
        <begin position="23"/>
        <end position="308"/>
    </location>
</feature>
<name>A0A0E2E628_TREDN</name>
<dbReference type="GO" id="GO:0015421">
    <property type="term" value="F:ABC-type oligopeptide transporter activity"/>
    <property type="evidence" value="ECO:0007669"/>
    <property type="project" value="TreeGrafter"/>
</dbReference>
<dbReference type="CDD" id="cd07346">
    <property type="entry name" value="ABC_6TM_exporters"/>
    <property type="match status" value="1"/>
</dbReference>
<organism evidence="12">
    <name type="scientific">Treponema denticola H-22</name>
    <dbReference type="NCBI Taxonomy" id="999432"/>
    <lineage>
        <taxon>Bacteria</taxon>
        <taxon>Pseudomonadati</taxon>
        <taxon>Spirochaetota</taxon>
        <taxon>Spirochaetia</taxon>
        <taxon>Spirochaetales</taxon>
        <taxon>Treponemataceae</taxon>
        <taxon>Treponema</taxon>
    </lineage>
</organism>
<dbReference type="SUPFAM" id="SSF52540">
    <property type="entry name" value="P-loop containing nucleoside triphosphate hydrolases"/>
    <property type="match status" value="1"/>
</dbReference>
<dbReference type="InterPro" id="IPR011527">
    <property type="entry name" value="ABC1_TM_dom"/>
</dbReference>
<dbReference type="InterPro" id="IPR017871">
    <property type="entry name" value="ABC_transporter-like_CS"/>
</dbReference>
<feature type="transmembrane region" description="Helical" evidence="9">
    <location>
        <begin position="59"/>
        <end position="83"/>
    </location>
</feature>
<evidence type="ECO:0000256" key="7">
    <source>
        <dbReference type="ARBA" id="ARBA00022989"/>
    </source>
</evidence>
<dbReference type="Gene3D" id="1.20.1560.10">
    <property type="entry name" value="ABC transporter type 1, transmembrane domain"/>
    <property type="match status" value="1"/>
</dbReference>
<sequence length="590" mass="63936">MADKQVGAAYVFTLAKAERGKLAAGMVLAAIGSVLSLVPYIAVYRILEMIIARSMSAEALLHWAVMCVAAAGVQAVLMSIAGICSHTAAFNTMHTVKIKVLQHISYLNAGFFQKNAAGKIKTTLFDDIDRVEAFLAHSTLELTQAAVVPLAMFVFMLHLHWLMALVMLVPMLLGIAVPMIMIAASNFSGLANDFAKDMEALNASATEYISAMPVMKMYRVTAEKFQQYKTALQTYTVCWKKMCTASCNPLSAASVILDSAILFTLPAGGFLYLRGSLSVSSFLIFILLTVCFYTSFLNSVTIAMQSMELGGGLAAVKKILEEPQMKSGSKTLLLNGRYDVRFDGVSFSYGEDGRNALNDVSLCVKAGTVNAFVGASGAGKTSAAQLIGRYWDSSAGTISIGGIPVTELQTENLMALTSFVFQDVFLLEDTLLENIRMGSDASLEEVRKAAQAAQIDDFIMSLPDGYETKIGTEGVKVSGGERQRISIARALVKNAPILIFDEATSYSDIQNEHKIQIALQNLLKGKTVIMIAHRLHTIKNADTIFVFEKGSIAEQGSHTELMNKNGLYAQMQRTYISALNHGTINVKEEN</sequence>
<dbReference type="GO" id="GO:0005524">
    <property type="term" value="F:ATP binding"/>
    <property type="evidence" value="ECO:0007669"/>
    <property type="project" value="UniProtKB-KW"/>
</dbReference>
<evidence type="ECO:0008006" key="13">
    <source>
        <dbReference type="Google" id="ProtNLM"/>
    </source>
</evidence>
<dbReference type="GO" id="GO:0016887">
    <property type="term" value="F:ATP hydrolysis activity"/>
    <property type="evidence" value="ECO:0007669"/>
    <property type="project" value="InterPro"/>
</dbReference>
<evidence type="ECO:0000256" key="3">
    <source>
        <dbReference type="ARBA" id="ARBA00022475"/>
    </source>
</evidence>
<dbReference type="Gene3D" id="3.40.50.300">
    <property type="entry name" value="P-loop containing nucleotide triphosphate hydrolases"/>
    <property type="match status" value="1"/>
</dbReference>
<keyword evidence="6" id="KW-0067">ATP-binding</keyword>
<dbReference type="InterPro" id="IPR039421">
    <property type="entry name" value="Type_1_exporter"/>
</dbReference>
<dbReference type="FunFam" id="3.40.50.300:FF:000221">
    <property type="entry name" value="Multidrug ABC transporter ATP-binding protein"/>
    <property type="match status" value="1"/>
</dbReference>
<keyword evidence="7 9" id="KW-1133">Transmembrane helix</keyword>
<dbReference type="AlphaFoldDB" id="A0A0E2E628"/>
<keyword evidence="5" id="KW-0547">Nucleotide-binding</keyword>
<dbReference type="InterPro" id="IPR027417">
    <property type="entry name" value="P-loop_NTPase"/>
</dbReference>
<dbReference type="SUPFAM" id="SSF90123">
    <property type="entry name" value="ABC transporter transmembrane region"/>
    <property type="match status" value="1"/>
</dbReference>
<evidence type="ECO:0000256" key="4">
    <source>
        <dbReference type="ARBA" id="ARBA00022692"/>
    </source>
</evidence>
<feature type="transmembrane region" description="Helical" evidence="9">
    <location>
        <begin position="279"/>
        <end position="297"/>
    </location>
</feature>
<dbReference type="InterPro" id="IPR003439">
    <property type="entry name" value="ABC_transporter-like_ATP-bd"/>
</dbReference>
<accession>A0A0E2E628</accession>
<reference evidence="12" key="1">
    <citation type="submission" date="2012-01" db="EMBL/GenBank/DDBJ databases">
        <title>The Genome Sequence of Treponema denticola H-22.</title>
        <authorList>
            <consortium name="The Broad Institute Genome Sequencing Platform"/>
            <person name="Earl A."/>
            <person name="Ward D."/>
            <person name="Feldgarden M."/>
            <person name="Gevers D."/>
            <person name="Blanton J.M."/>
            <person name="Fenno C.J."/>
            <person name="Baranova O.V."/>
            <person name="Mathney J."/>
            <person name="Dewhirst F.E."/>
            <person name="Izard J."/>
            <person name="Young S.K."/>
            <person name="Zeng Q."/>
            <person name="Gargeya S."/>
            <person name="Fitzgerald M."/>
            <person name="Haas B."/>
            <person name="Abouelleil A."/>
            <person name="Alvarado L."/>
            <person name="Arachchi H.M."/>
            <person name="Berlin A."/>
            <person name="Chapman S.B."/>
            <person name="Gearin G."/>
            <person name="Goldberg J."/>
            <person name="Griggs A."/>
            <person name="Gujja S."/>
            <person name="Hansen M."/>
            <person name="Heiman D."/>
            <person name="Howarth C."/>
            <person name="Larimer J."/>
            <person name="Lui A."/>
            <person name="MacDonald P.J.P."/>
            <person name="McCowen C."/>
            <person name="Montmayeur A."/>
            <person name="Murphy C."/>
            <person name="Neiman D."/>
            <person name="Pearson M."/>
            <person name="Priest M."/>
            <person name="Roberts A."/>
            <person name="Saif S."/>
            <person name="Shea T."/>
            <person name="Sisk P."/>
            <person name="Stolte C."/>
            <person name="Sykes S."/>
            <person name="Wortman J."/>
            <person name="Nusbaum C."/>
            <person name="Birren B."/>
        </authorList>
    </citation>
    <scope>NUCLEOTIDE SEQUENCE [LARGE SCALE GENOMIC DNA]</scope>
    <source>
        <strain evidence="12">H-22</strain>
    </source>
</reference>
<comment type="subcellular location">
    <subcellularLocation>
        <location evidence="1">Cell membrane</location>
        <topology evidence="1">Multi-pass membrane protein</topology>
    </subcellularLocation>
</comment>
<feature type="transmembrane region" description="Helical" evidence="9">
    <location>
        <begin position="159"/>
        <end position="184"/>
    </location>
</feature>
<proteinExistence type="predicted"/>
<dbReference type="Pfam" id="PF00005">
    <property type="entry name" value="ABC_tran"/>
    <property type="match status" value="1"/>
</dbReference>
<comment type="caution">
    <text evidence="12">The sequence shown here is derived from an EMBL/GenBank/DDBJ whole genome shotgun (WGS) entry which is preliminary data.</text>
</comment>
<evidence type="ECO:0000256" key="6">
    <source>
        <dbReference type="ARBA" id="ARBA00022840"/>
    </source>
</evidence>
<dbReference type="InterPro" id="IPR036640">
    <property type="entry name" value="ABC1_TM_sf"/>
</dbReference>
<evidence type="ECO:0000256" key="2">
    <source>
        <dbReference type="ARBA" id="ARBA00022448"/>
    </source>
</evidence>
<evidence type="ECO:0000256" key="1">
    <source>
        <dbReference type="ARBA" id="ARBA00004651"/>
    </source>
</evidence>
<evidence type="ECO:0000259" key="10">
    <source>
        <dbReference type="PROSITE" id="PS50893"/>
    </source>
</evidence>
<keyword evidence="3" id="KW-1003">Cell membrane</keyword>
<feature type="transmembrane region" description="Helical" evidence="9">
    <location>
        <begin position="22"/>
        <end position="47"/>
    </location>
</feature>
<evidence type="ECO:0000256" key="9">
    <source>
        <dbReference type="SAM" id="Phobius"/>
    </source>
</evidence>
<dbReference type="EMBL" id="AGDV01000012">
    <property type="protein sequence ID" value="EMB33313.1"/>
    <property type="molecule type" value="Genomic_DNA"/>
</dbReference>
<evidence type="ECO:0000313" key="12">
    <source>
        <dbReference type="EMBL" id="EMB33313.1"/>
    </source>
</evidence>
<dbReference type="PANTHER" id="PTHR43394">
    <property type="entry name" value="ATP-DEPENDENT PERMEASE MDL1, MITOCHONDRIAL"/>
    <property type="match status" value="1"/>
</dbReference>
<dbReference type="HOGENOM" id="CLU_000604_84_9_12"/>
<keyword evidence="2" id="KW-0813">Transport</keyword>
<dbReference type="PROSITE" id="PS50929">
    <property type="entry name" value="ABC_TM1F"/>
    <property type="match status" value="1"/>
</dbReference>
<dbReference type="InterPro" id="IPR003593">
    <property type="entry name" value="AAA+_ATPase"/>
</dbReference>